<dbReference type="AlphaFoldDB" id="A0A8X6FXQ9"/>
<feature type="transmembrane region" description="Helical" evidence="1">
    <location>
        <begin position="84"/>
        <end position="105"/>
    </location>
</feature>
<feature type="transmembrane region" description="Helical" evidence="1">
    <location>
        <begin position="6"/>
        <end position="23"/>
    </location>
</feature>
<gene>
    <name evidence="2" type="ORF">TNCT_580671</name>
</gene>
<reference evidence="2" key="1">
    <citation type="submission" date="2020-07" db="EMBL/GenBank/DDBJ databases">
        <title>Multicomponent nature underlies the extraordinary mechanical properties of spider dragline silk.</title>
        <authorList>
            <person name="Kono N."/>
            <person name="Nakamura H."/>
            <person name="Mori M."/>
            <person name="Yoshida Y."/>
            <person name="Ohtoshi R."/>
            <person name="Malay A.D."/>
            <person name="Moran D.A.P."/>
            <person name="Tomita M."/>
            <person name="Numata K."/>
            <person name="Arakawa K."/>
        </authorList>
    </citation>
    <scope>NUCLEOTIDE SEQUENCE</scope>
</reference>
<comment type="caution">
    <text evidence="2">The sequence shown here is derived from an EMBL/GenBank/DDBJ whole genome shotgun (WGS) entry which is preliminary data.</text>
</comment>
<keyword evidence="3" id="KW-1185">Reference proteome</keyword>
<keyword evidence="1" id="KW-0472">Membrane</keyword>
<keyword evidence="1" id="KW-1133">Transmembrane helix</keyword>
<evidence type="ECO:0000313" key="3">
    <source>
        <dbReference type="Proteomes" id="UP000887116"/>
    </source>
</evidence>
<name>A0A8X6FXQ9_TRICU</name>
<evidence type="ECO:0000313" key="2">
    <source>
        <dbReference type="EMBL" id="GFQ91013.1"/>
    </source>
</evidence>
<dbReference type="EMBL" id="BMAO01033671">
    <property type="protein sequence ID" value="GFQ91013.1"/>
    <property type="molecule type" value="Genomic_DNA"/>
</dbReference>
<keyword evidence="1" id="KW-0812">Transmembrane</keyword>
<accession>A0A8X6FXQ9</accession>
<sequence length="108" mass="12686">MRTFGSLYHFIITSICFAVANIFHQSPMKKRWILWDHCDFCTQRSWVTLRISCRQLKSFQILHHKAEGSDSQMLTCHHLSNLQVYFLTGFIIMDLFSNIGSNLIVKMT</sequence>
<proteinExistence type="predicted"/>
<organism evidence="2 3">
    <name type="scientific">Trichonephila clavata</name>
    <name type="common">Joro spider</name>
    <name type="synonym">Nephila clavata</name>
    <dbReference type="NCBI Taxonomy" id="2740835"/>
    <lineage>
        <taxon>Eukaryota</taxon>
        <taxon>Metazoa</taxon>
        <taxon>Ecdysozoa</taxon>
        <taxon>Arthropoda</taxon>
        <taxon>Chelicerata</taxon>
        <taxon>Arachnida</taxon>
        <taxon>Araneae</taxon>
        <taxon>Araneomorphae</taxon>
        <taxon>Entelegynae</taxon>
        <taxon>Araneoidea</taxon>
        <taxon>Nephilidae</taxon>
        <taxon>Trichonephila</taxon>
    </lineage>
</organism>
<dbReference type="Proteomes" id="UP000887116">
    <property type="component" value="Unassembled WGS sequence"/>
</dbReference>
<protein>
    <submittedName>
        <fullName evidence="2">Uncharacterized protein</fullName>
    </submittedName>
</protein>
<evidence type="ECO:0000256" key="1">
    <source>
        <dbReference type="SAM" id="Phobius"/>
    </source>
</evidence>